<reference evidence="2 3" key="1">
    <citation type="submission" date="2019-05" db="EMBL/GenBank/DDBJ databases">
        <title>Another draft genome of Portunus trituberculatus and its Hox gene families provides insights of decapod evolution.</title>
        <authorList>
            <person name="Jeong J.-H."/>
            <person name="Song I."/>
            <person name="Kim S."/>
            <person name="Choi T."/>
            <person name="Kim D."/>
            <person name="Ryu S."/>
            <person name="Kim W."/>
        </authorList>
    </citation>
    <scope>NUCLEOTIDE SEQUENCE [LARGE SCALE GENOMIC DNA]</scope>
    <source>
        <tissue evidence="2">Muscle</tissue>
    </source>
</reference>
<sequence>MSRGRGRTQYRCSRESADFHYLLFGFAVAWALVQATAKYETWERMKDDDDYVGEGERAFKGFDTAHTSLLNRVLTIERKLDK</sequence>
<proteinExistence type="predicted"/>
<evidence type="ECO:0000313" key="3">
    <source>
        <dbReference type="Proteomes" id="UP000324222"/>
    </source>
</evidence>
<keyword evidence="1" id="KW-0812">Transmembrane</keyword>
<keyword evidence="3" id="KW-1185">Reference proteome</keyword>
<name>A0A5B7IYN7_PORTR</name>
<dbReference type="AlphaFoldDB" id="A0A5B7IYN7"/>
<feature type="transmembrane region" description="Helical" evidence="1">
    <location>
        <begin position="21"/>
        <end position="37"/>
    </location>
</feature>
<keyword evidence="1" id="KW-0472">Membrane</keyword>
<protein>
    <submittedName>
        <fullName evidence="2">Uncharacterized protein</fullName>
    </submittedName>
</protein>
<evidence type="ECO:0000256" key="1">
    <source>
        <dbReference type="SAM" id="Phobius"/>
    </source>
</evidence>
<dbReference type="EMBL" id="VSRR010081657">
    <property type="protein sequence ID" value="MPC89630.1"/>
    <property type="molecule type" value="Genomic_DNA"/>
</dbReference>
<evidence type="ECO:0000313" key="2">
    <source>
        <dbReference type="EMBL" id="MPC89630.1"/>
    </source>
</evidence>
<organism evidence="2 3">
    <name type="scientific">Portunus trituberculatus</name>
    <name type="common">Swimming crab</name>
    <name type="synonym">Neptunus trituberculatus</name>
    <dbReference type="NCBI Taxonomy" id="210409"/>
    <lineage>
        <taxon>Eukaryota</taxon>
        <taxon>Metazoa</taxon>
        <taxon>Ecdysozoa</taxon>
        <taxon>Arthropoda</taxon>
        <taxon>Crustacea</taxon>
        <taxon>Multicrustacea</taxon>
        <taxon>Malacostraca</taxon>
        <taxon>Eumalacostraca</taxon>
        <taxon>Eucarida</taxon>
        <taxon>Decapoda</taxon>
        <taxon>Pleocyemata</taxon>
        <taxon>Brachyura</taxon>
        <taxon>Eubrachyura</taxon>
        <taxon>Portunoidea</taxon>
        <taxon>Portunidae</taxon>
        <taxon>Portuninae</taxon>
        <taxon>Portunus</taxon>
    </lineage>
</organism>
<keyword evidence="1" id="KW-1133">Transmembrane helix</keyword>
<accession>A0A5B7IYN7</accession>
<dbReference type="Proteomes" id="UP000324222">
    <property type="component" value="Unassembled WGS sequence"/>
</dbReference>
<gene>
    <name evidence="2" type="ORF">E2C01_084584</name>
</gene>
<comment type="caution">
    <text evidence="2">The sequence shown here is derived from an EMBL/GenBank/DDBJ whole genome shotgun (WGS) entry which is preliminary data.</text>
</comment>